<dbReference type="KEGG" id="paun:MJA45_17570"/>
<evidence type="ECO:0000313" key="2">
    <source>
        <dbReference type="Proteomes" id="UP001305702"/>
    </source>
</evidence>
<organism evidence="1 2">
    <name type="scientific">Paenibacillus aurantius</name>
    <dbReference type="NCBI Taxonomy" id="2918900"/>
    <lineage>
        <taxon>Bacteria</taxon>
        <taxon>Bacillati</taxon>
        <taxon>Bacillota</taxon>
        <taxon>Bacilli</taxon>
        <taxon>Bacillales</taxon>
        <taxon>Paenibacillaceae</taxon>
        <taxon>Paenibacillus</taxon>
    </lineage>
</organism>
<gene>
    <name evidence="1" type="ORF">MJA45_17570</name>
</gene>
<proteinExistence type="predicted"/>
<dbReference type="AlphaFoldDB" id="A0AA96RDS8"/>
<dbReference type="EMBL" id="CP130318">
    <property type="protein sequence ID" value="WNQ09433.1"/>
    <property type="molecule type" value="Genomic_DNA"/>
</dbReference>
<dbReference type="Pfam" id="PF25846">
    <property type="entry name" value="YmzB"/>
    <property type="match status" value="1"/>
</dbReference>
<evidence type="ECO:0000313" key="1">
    <source>
        <dbReference type="EMBL" id="WNQ09433.1"/>
    </source>
</evidence>
<dbReference type="InterPro" id="IPR058926">
    <property type="entry name" value="YmzB-like"/>
</dbReference>
<reference evidence="1 2" key="1">
    <citation type="submission" date="2022-02" db="EMBL/GenBank/DDBJ databases">
        <title>Paenibacillus sp. MBLB1776 Whole Genome Shotgun Sequencing.</title>
        <authorList>
            <person name="Hwang C.Y."/>
            <person name="Cho E.-S."/>
            <person name="Seo M.-J."/>
        </authorList>
    </citation>
    <scope>NUCLEOTIDE SEQUENCE [LARGE SCALE GENOMIC DNA]</scope>
    <source>
        <strain evidence="1 2">MBLB1776</strain>
    </source>
</reference>
<accession>A0AA96RDS8</accession>
<protein>
    <submittedName>
        <fullName evidence="1">Uncharacterized protein</fullName>
    </submittedName>
</protein>
<dbReference type="RefSeq" id="WP_315603205.1">
    <property type="nucleotide sequence ID" value="NZ_CP130318.1"/>
</dbReference>
<name>A0AA96RDS8_9BACL</name>
<sequence length="113" mass="13035">MEQTLKSIKEWLESCKDRPLVIDKKEDGDLDSVTLQLNEVVVAVRNETHPDDYISERSLILQGEGKVEGVPEEEAPLPQNLYEIPFNDKLESRQEAQSLLIRTDRAEYILRPE</sequence>
<keyword evidence="2" id="KW-1185">Reference proteome</keyword>
<dbReference type="Proteomes" id="UP001305702">
    <property type="component" value="Chromosome"/>
</dbReference>